<protein>
    <submittedName>
        <fullName evidence="3">Phosphinothricin N-acetyltransferase</fullName>
        <ecNumber evidence="3">2.3.1.183</ecNumber>
    </submittedName>
</protein>
<dbReference type="CDD" id="cd04301">
    <property type="entry name" value="NAT_SF"/>
    <property type="match status" value="1"/>
</dbReference>
<dbReference type="PANTHER" id="PTHR43072">
    <property type="entry name" value="N-ACETYLTRANSFERASE"/>
    <property type="match status" value="1"/>
</dbReference>
<name>A0A0K2W2E0_MESPL</name>
<reference evidence="4" key="1">
    <citation type="submission" date="2014-08" db="EMBL/GenBank/DDBJ databases">
        <authorList>
            <person name="Edwards T."/>
        </authorList>
    </citation>
    <scope>NUCLEOTIDE SEQUENCE [LARGE SCALE GENOMIC DNA]</scope>
</reference>
<dbReference type="EMBL" id="CCND01000021">
    <property type="protein sequence ID" value="CDX59967.1"/>
    <property type="molecule type" value="Genomic_DNA"/>
</dbReference>
<dbReference type="Gene3D" id="3.40.630.30">
    <property type="match status" value="1"/>
</dbReference>
<dbReference type="EC" id="2.3.1.183" evidence="3"/>
<dbReference type="Proteomes" id="UP000182888">
    <property type="component" value="Unassembled WGS sequence"/>
</dbReference>
<dbReference type="PANTHER" id="PTHR43072:SF8">
    <property type="entry name" value="ACYLTRANSFERASE FABY-RELATED"/>
    <property type="match status" value="1"/>
</dbReference>
<evidence type="ECO:0000313" key="4">
    <source>
        <dbReference type="Proteomes" id="UP000182888"/>
    </source>
</evidence>
<evidence type="ECO:0000256" key="1">
    <source>
        <dbReference type="SAM" id="MobiDB-lite"/>
    </source>
</evidence>
<proteinExistence type="predicted"/>
<dbReference type="SUPFAM" id="SSF55729">
    <property type="entry name" value="Acyl-CoA N-acyltransferases (Nat)"/>
    <property type="match status" value="1"/>
</dbReference>
<accession>A0A0K2W2E0</accession>
<evidence type="ECO:0000259" key="2">
    <source>
        <dbReference type="PROSITE" id="PS51186"/>
    </source>
</evidence>
<feature type="compositionally biased region" description="Basic and acidic residues" evidence="1">
    <location>
        <begin position="180"/>
        <end position="197"/>
    </location>
</feature>
<feature type="region of interest" description="Disordered" evidence="1">
    <location>
        <begin position="173"/>
        <end position="197"/>
    </location>
</feature>
<dbReference type="InterPro" id="IPR016181">
    <property type="entry name" value="Acyl_CoA_acyltransferase"/>
</dbReference>
<keyword evidence="3" id="KW-0012">Acyltransferase</keyword>
<organism evidence="3 4">
    <name type="scientific">Mesorhizobium plurifarium</name>
    <dbReference type="NCBI Taxonomy" id="69974"/>
    <lineage>
        <taxon>Bacteria</taxon>
        <taxon>Pseudomonadati</taxon>
        <taxon>Pseudomonadota</taxon>
        <taxon>Alphaproteobacteria</taxon>
        <taxon>Hyphomicrobiales</taxon>
        <taxon>Phyllobacteriaceae</taxon>
        <taxon>Mesorhizobium</taxon>
    </lineage>
</organism>
<dbReference type="Pfam" id="PF00583">
    <property type="entry name" value="Acetyltransf_1"/>
    <property type="match status" value="1"/>
</dbReference>
<dbReference type="PROSITE" id="PS51186">
    <property type="entry name" value="GNAT"/>
    <property type="match status" value="1"/>
</dbReference>
<dbReference type="AlphaFoldDB" id="A0A0K2W2E0"/>
<keyword evidence="3" id="KW-0808">Transferase</keyword>
<feature type="domain" description="N-acetyltransferase" evidence="2">
    <location>
        <begin position="4"/>
        <end position="168"/>
    </location>
</feature>
<evidence type="ECO:0000313" key="3">
    <source>
        <dbReference type="EMBL" id="CDX59967.1"/>
    </source>
</evidence>
<gene>
    <name evidence="3" type="primary">pat</name>
    <name evidence="3" type="ORF">MPL1032_280017</name>
</gene>
<dbReference type="GO" id="GO:0102971">
    <property type="term" value="F:phosphinothricin N-acetyltransferase activity"/>
    <property type="evidence" value="ECO:0007669"/>
    <property type="project" value="UniProtKB-EC"/>
</dbReference>
<sequence>MSMIAIRPATAADLDRITEIYADAVTHGTSSYELEPPSRAEMGNRFDALAAGGFPYLVAEKNGVVLGYAYAGPFRPRPAYRFVVENSVYVAPEAKGQGVGSALMQALIEAARAAGFRQIIAVIGDGHADSASVRLHEKLGFCHSGRLEGSGYKHGRWLDTVFMQLSLNGGAALPPDPDSLPERRFREGARGIEELKN</sequence>
<dbReference type="InterPro" id="IPR000182">
    <property type="entry name" value="GNAT_dom"/>
</dbReference>